<dbReference type="EMBL" id="JAAQOM010000001">
    <property type="protein sequence ID" value="NIA52230.1"/>
    <property type="molecule type" value="Genomic_DNA"/>
</dbReference>
<comment type="caution">
    <text evidence="1">The sequence shown here is derived from an EMBL/GenBank/DDBJ whole genome shotgun (WGS) entry which is preliminary data.</text>
</comment>
<sequence>MTRFRAVPVDEARAGTVLHDDVRDAAGNVLLARATVLDGAMLRALARRGVATLLVVADVHHGDTAQDHLAAERARVRARLAYLCRHAGDGPANGKLRLVVEQYRLAGLS</sequence>
<gene>
    <name evidence="1" type="ORF">HAV22_00995</name>
</gene>
<proteinExistence type="predicted"/>
<dbReference type="RefSeq" id="WP_166855589.1">
    <property type="nucleotide sequence ID" value="NZ_JAAQOM010000001.1"/>
</dbReference>
<evidence type="ECO:0000313" key="1">
    <source>
        <dbReference type="EMBL" id="NIA52230.1"/>
    </source>
</evidence>
<dbReference type="Proteomes" id="UP000716322">
    <property type="component" value="Unassembled WGS sequence"/>
</dbReference>
<organism evidence="1 2">
    <name type="scientific">Telluria antibiotica</name>
    <dbReference type="NCBI Taxonomy" id="2717319"/>
    <lineage>
        <taxon>Bacteria</taxon>
        <taxon>Pseudomonadati</taxon>
        <taxon>Pseudomonadota</taxon>
        <taxon>Betaproteobacteria</taxon>
        <taxon>Burkholderiales</taxon>
        <taxon>Oxalobacteraceae</taxon>
        <taxon>Telluria group</taxon>
        <taxon>Telluria</taxon>
    </lineage>
</organism>
<protein>
    <submittedName>
        <fullName evidence="1">Uncharacterized protein</fullName>
    </submittedName>
</protein>
<keyword evidence="2" id="KW-1185">Reference proteome</keyword>
<reference evidence="1 2" key="1">
    <citation type="submission" date="2020-03" db="EMBL/GenBank/DDBJ databases">
        <title>Genome sequence of strain Massilia sp. TW-1.</title>
        <authorList>
            <person name="Chaudhary D.K."/>
        </authorList>
    </citation>
    <scope>NUCLEOTIDE SEQUENCE [LARGE SCALE GENOMIC DNA]</scope>
    <source>
        <strain evidence="1 2">TW-1</strain>
    </source>
</reference>
<name>A0ABX0P5K4_9BURK</name>
<evidence type="ECO:0000313" key="2">
    <source>
        <dbReference type="Proteomes" id="UP000716322"/>
    </source>
</evidence>
<accession>A0ABX0P5K4</accession>